<proteinExistence type="inferred from homology"/>
<evidence type="ECO:0000259" key="4">
    <source>
        <dbReference type="PROSITE" id="PS50268"/>
    </source>
</evidence>
<dbReference type="Pfam" id="PF02369">
    <property type="entry name" value="Big_1"/>
    <property type="match status" value="1"/>
</dbReference>
<dbReference type="InterPro" id="IPR022409">
    <property type="entry name" value="PKD/Chitinase_dom"/>
</dbReference>
<feature type="region of interest" description="Disordered" evidence="2">
    <location>
        <begin position="1955"/>
        <end position="1977"/>
    </location>
</feature>
<dbReference type="SUPFAM" id="SSF49899">
    <property type="entry name" value="Concanavalin A-like lectins/glucanases"/>
    <property type="match status" value="1"/>
</dbReference>
<dbReference type="SUPFAM" id="SSF49785">
    <property type="entry name" value="Galactose-binding domain-like"/>
    <property type="match status" value="1"/>
</dbReference>
<name>A0A368VZY2_9BACL</name>
<dbReference type="Proteomes" id="UP000252415">
    <property type="component" value="Unassembled WGS sequence"/>
</dbReference>
<dbReference type="InterPro" id="IPR003344">
    <property type="entry name" value="Big_1_dom"/>
</dbReference>
<dbReference type="SUPFAM" id="SSF49373">
    <property type="entry name" value="Invasin/intimin cell-adhesion fragments"/>
    <property type="match status" value="2"/>
</dbReference>
<reference evidence="6 7" key="1">
    <citation type="submission" date="2018-07" db="EMBL/GenBank/DDBJ databases">
        <title>Genomic Encyclopedia of Type Strains, Phase III (KMG-III): the genomes of soil and plant-associated and newly described type strains.</title>
        <authorList>
            <person name="Whitman W."/>
        </authorList>
    </citation>
    <scope>NUCLEOTIDE SEQUENCE [LARGE SCALE GENOMIC DNA]</scope>
    <source>
        <strain evidence="6 7">CECT 7506</strain>
    </source>
</reference>
<dbReference type="InterPro" id="IPR035986">
    <property type="entry name" value="PKD_dom_sf"/>
</dbReference>
<dbReference type="InterPro" id="IPR000421">
    <property type="entry name" value="FA58C"/>
</dbReference>
<dbReference type="GO" id="GO:0005509">
    <property type="term" value="F:calcium ion binding"/>
    <property type="evidence" value="ECO:0007669"/>
    <property type="project" value="InterPro"/>
</dbReference>
<dbReference type="PANTHER" id="PTHR42535:SF2">
    <property type="entry name" value="CHROMOSOME UNDETERMINED SCAFFOLD_146, WHOLE GENOME SHOTGUN SEQUENCE"/>
    <property type="match status" value="1"/>
</dbReference>
<evidence type="ECO:0000313" key="7">
    <source>
        <dbReference type="Proteomes" id="UP000252415"/>
    </source>
</evidence>
<dbReference type="SMART" id="SM00089">
    <property type="entry name" value="PKD"/>
    <property type="match status" value="4"/>
</dbReference>
<feature type="domain" description="PKD" evidence="3">
    <location>
        <begin position="980"/>
        <end position="1048"/>
    </location>
</feature>
<evidence type="ECO:0000259" key="5">
    <source>
        <dbReference type="PROSITE" id="PS51127"/>
    </source>
</evidence>
<dbReference type="InterPro" id="IPR013320">
    <property type="entry name" value="ConA-like_dom_sf"/>
</dbReference>
<feature type="domain" description="PKD" evidence="3">
    <location>
        <begin position="453"/>
        <end position="528"/>
    </location>
</feature>
<dbReference type="InterPro" id="IPR008979">
    <property type="entry name" value="Galactose-bd-like_sf"/>
</dbReference>
<gene>
    <name evidence="6" type="ORF">DFP97_107181</name>
</gene>
<dbReference type="SUPFAM" id="SSF49299">
    <property type="entry name" value="PKD domain"/>
    <property type="match status" value="4"/>
</dbReference>
<protein>
    <submittedName>
        <fullName evidence="6">Ig-like protein group 1</fullName>
    </submittedName>
</protein>
<dbReference type="GO" id="GO:0007156">
    <property type="term" value="P:homophilic cell adhesion via plasma membrane adhesion molecules"/>
    <property type="evidence" value="ECO:0007669"/>
    <property type="project" value="InterPro"/>
</dbReference>
<dbReference type="PROSITE" id="PS51127">
    <property type="entry name" value="BIG1"/>
    <property type="match status" value="2"/>
</dbReference>
<evidence type="ECO:0000313" key="6">
    <source>
        <dbReference type="EMBL" id="RCW47979.1"/>
    </source>
</evidence>
<dbReference type="Pfam" id="PF18911">
    <property type="entry name" value="PKD_4"/>
    <property type="match status" value="3"/>
</dbReference>
<dbReference type="InterPro" id="IPR058094">
    <property type="entry name" value="Ig-like_OmpL47-like"/>
</dbReference>
<feature type="domain" description="Big-1" evidence="5">
    <location>
        <begin position="638"/>
        <end position="726"/>
    </location>
</feature>
<comment type="similarity">
    <text evidence="1">Belongs to the intimin/invasin family.</text>
</comment>
<feature type="domain" description="Cadherin" evidence="4">
    <location>
        <begin position="1551"/>
        <end position="1626"/>
    </location>
</feature>
<dbReference type="Gene3D" id="3.30.1920.20">
    <property type="match status" value="2"/>
</dbReference>
<dbReference type="PANTHER" id="PTHR42535">
    <property type="entry name" value="OOKINETE PROTEIN, PUTATIVE-RELATED"/>
    <property type="match status" value="1"/>
</dbReference>
<dbReference type="Gene3D" id="2.60.120.260">
    <property type="entry name" value="Galactose-binding domain-like"/>
    <property type="match status" value="1"/>
</dbReference>
<dbReference type="PROSITE" id="PS50093">
    <property type="entry name" value="PKD"/>
    <property type="match status" value="2"/>
</dbReference>
<feature type="domain" description="Big-1" evidence="5">
    <location>
        <begin position="1437"/>
        <end position="1526"/>
    </location>
</feature>
<dbReference type="OrthoDB" id="340819at2"/>
<sequence>MGVIIIFRKLIATMLTFLLLLGAFLPAANASSGLGQWIWWTDEGEAYKTFGGNSSITIHTGKMQIIPHCSEGNPDGLTSWTDLYIVKSGSINALSHGEELEDEGGGDPNTVMSISNGIFISETIGYTGPDGKIPPGEYAVVFDECQDGKFDYLIDGVIDPAFKVEYTTGFVPPLDLTQLKEDAGKLAERWEKYREYAEKLFALAKAADANRNPNEKFVDFLMRSGLQDPRTMALLQLANQSKHYQGIKDDPPDPDYKHITPLGERLLLDFQSNDPVDAAMQGLANDIAKEQAMTRQMWTQLERYQGAQATGDVNWALIHGKALSDNINLMLYQLQFTSQSLSRFNQAFAQNDEALNEKAAELRQLQERVAASGFTDEEKQYFASLGLTESEIVQFKAEFTAMDFNFSKQDMLAEGAAIIEDNNVFGTNLVDFGGHVVGLVNQLLQDPTVVDDAPYADAGGPYSGKEGDPVTFNGTWSTSDAGIAAFDWDLDSDGFFDDAQGVKVTHTFTKPVNGLVGLRVTDNNGKQAVHYAQTVIADVNRAPLLVEQSPAARQVQQYVGEAASFEITAIEPDNDPIAVEWFVDGATAGTGTGNKYTYVPTSVGLHAVEAIVSDSNPLGGTFLVSWIVKVVQKQPPATINLTPESASRSLGSAHTIKATVLDQQGQPVIGTPVSLVITGANPGTHTANTDNTGMAAFQYTGTQTGEDRIVAQVGSLSSNPAAVVWSTEDVTAPFTTASLSPAEPDGTGGYYRSPVTVSFTVNDEGSGAAKTEYRVNEGDWEIYRAPVTFSADGSYTISYRSTDNVGNVETVKQVSFMIGASEVPQAFFNPVTAGKNVALLEERAKIEAVSSNYDSGHSAENMLKFNYHNPWATKSKDNQWVKINLADGESYLIDRIQIRPRISFADQRVKDFEVAISNTTLDDFSTIISGTLENNGELQEFKLPKPMLAKYILYKPLSSQGNGSVISTQQLKVKTGQIGGETVTFQNLSTDKNNDIVSYEWDFGDNSPKSNVKEPTHTFPGPGTYPVTLTVTDSQGQSSSVTLQQTVEPADFEFLPQNPKEGEQVTLINTTAGGDQGLITSSTWDFGDRSYTDYGMSVSKYYHDSNTYIATLDIVTKDGKKYQVKKPITPSNVAPIVDAGRDVTVLGGQRYEGTTRIIDPARDDRHTCVWDFDDGTTSTSCHFDHAYPVMEKDSPDKIYKATVTVTDDDGAVGKDTFKITVRAEQTPRQIAYYTFDGNFQDSSGNGNHGASTIGNPTFIEGIIGQAAKFDGKSGVLVEDSDSLDLATSFSFSMWVYKENGGTGGYAPILSKGHTENYGPYSFLHDGWGDSPGMRLVSGDRNGFTHLFPSTPMPDKEWYMSTVTWDGTMAKYYINGVYKTSMAWKGIFENTNEKLTIGFDPPGATEYFNGMMDDFRMYNYPLTEAEIKQLYELKNPAPADVAVTADPAILNAGQSSTVTAVVKDSNGQTMAGQEITFTTTLGTITQTAVTNANGVANAVLTSQLAGTAKVKAQTARGAYGETSVQFKNTNTPPVAQAASVQGHEDLPLSGELNASDADGDNLTFSLVNQPLKGTVSISPSGQFKYVPGLDDWNGTDSFSFKVNDGKADSESADISVTIDPVNDAPSFRKGDDQAANKADVVQEVSVPAWASNISAGPADESGQARAFSVTNDRNDLFAVQPAVASDGTLSFTPANGVSGTATVSVALTDDGGTAYGGVNASAVQTFTITVDSINPEISADFPADWTNDSVAVTAEFDGTGSVVTARKWAAGERMAEFFAAGGNNFTGNSFTVTSNGSYTLYAEDEAGNQAVKVIKVGNIDTVAPVTAASVNPAGPNGWHTVDAVLTLSAADDLSGVAKTEYRINNSEWALYTGSVPAFHDGEYRVDYRSVDNAGNVEAEQSITIRVDTTAPVFTVSLDQGTLWPPNHKMVDITATLDFGDATSGIASVVLTSITSSEPDDGLGDGDTANDIQGADYGTQDTQFSLRAERSGQGTGRLYTITYTITDKAGNQSVQNVTLKVQHDNSGQLSKK</sequence>
<keyword evidence="7" id="KW-1185">Reference proteome</keyword>
<dbReference type="CDD" id="cd00146">
    <property type="entry name" value="PKD"/>
    <property type="match status" value="2"/>
</dbReference>
<dbReference type="InterPro" id="IPR013783">
    <property type="entry name" value="Ig-like_fold"/>
</dbReference>
<dbReference type="Pfam" id="PF13385">
    <property type="entry name" value="Laminin_G_3"/>
    <property type="match status" value="1"/>
</dbReference>
<dbReference type="Gene3D" id="2.60.120.200">
    <property type="match status" value="1"/>
</dbReference>
<evidence type="ECO:0000256" key="1">
    <source>
        <dbReference type="ARBA" id="ARBA00010116"/>
    </source>
</evidence>
<comment type="caution">
    <text evidence="6">The sequence shown here is derived from an EMBL/GenBank/DDBJ whole genome shotgun (WGS) entry which is preliminary data.</text>
</comment>
<dbReference type="Pfam" id="PF17963">
    <property type="entry name" value="Big_9"/>
    <property type="match status" value="1"/>
</dbReference>
<dbReference type="Gene3D" id="2.60.40.2810">
    <property type="match status" value="1"/>
</dbReference>
<dbReference type="PROSITE" id="PS50268">
    <property type="entry name" value="CADHERIN_2"/>
    <property type="match status" value="1"/>
</dbReference>
<evidence type="ECO:0000256" key="2">
    <source>
        <dbReference type="SAM" id="MobiDB-lite"/>
    </source>
</evidence>
<dbReference type="InterPro" id="IPR008964">
    <property type="entry name" value="Invasin/intimin_cell_adhesion"/>
</dbReference>
<evidence type="ECO:0000259" key="3">
    <source>
        <dbReference type="PROSITE" id="PS50093"/>
    </source>
</evidence>
<organism evidence="6 7">
    <name type="scientific">Paenibacillus prosopidis</name>
    <dbReference type="NCBI Taxonomy" id="630520"/>
    <lineage>
        <taxon>Bacteria</taxon>
        <taxon>Bacillati</taxon>
        <taxon>Bacillota</taxon>
        <taxon>Bacilli</taxon>
        <taxon>Bacillales</taxon>
        <taxon>Paenibacillaceae</taxon>
        <taxon>Paenibacillus</taxon>
    </lineage>
</organism>
<accession>A0A368VZY2</accession>
<dbReference type="NCBIfam" id="NF047446">
    <property type="entry name" value="barrel_OmpL47"/>
    <property type="match status" value="2"/>
</dbReference>
<dbReference type="GO" id="GO:0016020">
    <property type="term" value="C:membrane"/>
    <property type="evidence" value="ECO:0007669"/>
    <property type="project" value="InterPro"/>
</dbReference>
<dbReference type="SMART" id="SM00634">
    <property type="entry name" value="BID_1"/>
    <property type="match status" value="2"/>
</dbReference>
<dbReference type="EMBL" id="QPJD01000007">
    <property type="protein sequence ID" value="RCW47979.1"/>
    <property type="molecule type" value="Genomic_DNA"/>
</dbReference>
<dbReference type="InterPro" id="IPR000601">
    <property type="entry name" value="PKD_dom"/>
</dbReference>
<dbReference type="Pfam" id="PF00754">
    <property type="entry name" value="F5_F8_type_C"/>
    <property type="match status" value="1"/>
</dbReference>
<dbReference type="Gene3D" id="2.60.40.10">
    <property type="entry name" value="Immunoglobulins"/>
    <property type="match status" value="6"/>
</dbReference>
<dbReference type="InterPro" id="IPR002126">
    <property type="entry name" value="Cadherin-like_dom"/>
</dbReference>